<feature type="transmembrane region" description="Helical" evidence="1">
    <location>
        <begin position="92"/>
        <end position="112"/>
    </location>
</feature>
<keyword evidence="1" id="KW-1133">Transmembrane helix</keyword>
<accession>A0AAD7D0V2</accession>
<evidence type="ECO:0000313" key="2">
    <source>
        <dbReference type="EMBL" id="KAJ7673500.1"/>
    </source>
</evidence>
<evidence type="ECO:0000313" key="3">
    <source>
        <dbReference type="Proteomes" id="UP001221757"/>
    </source>
</evidence>
<sequence>MPPAPTLDSTLGALEVGAMFSTFLFGLVTIQAFTYFRNFGNDSWKIRFVFSTYLIFSTTELVHTVLVLVFIYGKTITFYGNIEKLAIVPPEVGISIALTALIGPSVQAFYAFRIYRLSGRLWIPVICWVLCGTRWVILMACSIAAFIQPDLVKFKLRFWGLVVSALALSSILDVLITTSTCYYLWNQRSSAFQR</sequence>
<keyword evidence="1" id="KW-0472">Membrane</keyword>
<feature type="transmembrane region" description="Helical" evidence="1">
    <location>
        <begin position="159"/>
        <end position="185"/>
    </location>
</feature>
<name>A0AAD7D0V2_MYCRO</name>
<feature type="transmembrane region" description="Helical" evidence="1">
    <location>
        <begin position="12"/>
        <end position="36"/>
    </location>
</feature>
<keyword evidence="1" id="KW-0812">Transmembrane</keyword>
<gene>
    <name evidence="2" type="ORF">B0H17DRAFT_947144</name>
</gene>
<feature type="transmembrane region" description="Helical" evidence="1">
    <location>
        <begin position="121"/>
        <end position="147"/>
    </location>
</feature>
<dbReference type="EMBL" id="JARKIE010000161">
    <property type="protein sequence ID" value="KAJ7673500.1"/>
    <property type="molecule type" value="Genomic_DNA"/>
</dbReference>
<dbReference type="Proteomes" id="UP001221757">
    <property type="component" value="Unassembled WGS sequence"/>
</dbReference>
<dbReference type="PANTHER" id="PTHR40465">
    <property type="entry name" value="CHROMOSOME 1, WHOLE GENOME SHOTGUN SEQUENCE"/>
    <property type="match status" value="1"/>
</dbReference>
<evidence type="ECO:0000256" key="1">
    <source>
        <dbReference type="SAM" id="Phobius"/>
    </source>
</evidence>
<feature type="transmembrane region" description="Helical" evidence="1">
    <location>
        <begin position="48"/>
        <end position="72"/>
    </location>
</feature>
<protein>
    <submittedName>
        <fullName evidence="2">Uncharacterized protein</fullName>
    </submittedName>
</protein>
<organism evidence="2 3">
    <name type="scientific">Mycena rosella</name>
    <name type="common">Pink bonnet</name>
    <name type="synonym">Agaricus rosellus</name>
    <dbReference type="NCBI Taxonomy" id="1033263"/>
    <lineage>
        <taxon>Eukaryota</taxon>
        <taxon>Fungi</taxon>
        <taxon>Dikarya</taxon>
        <taxon>Basidiomycota</taxon>
        <taxon>Agaricomycotina</taxon>
        <taxon>Agaricomycetes</taxon>
        <taxon>Agaricomycetidae</taxon>
        <taxon>Agaricales</taxon>
        <taxon>Marasmiineae</taxon>
        <taxon>Mycenaceae</taxon>
        <taxon>Mycena</taxon>
    </lineage>
</organism>
<dbReference type="AlphaFoldDB" id="A0AAD7D0V2"/>
<proteinExistence type="predicted"/>
<reference evidence="2" key="1">
    <citation type="submission" date="2023-03" db="EMBL/GenBank/DDBJ databases">
        <title>Massive genome expansion in bonnet fungi (Mycena s.s.) driven by repeated elements and novel gene families across ecological guilds.</title>
        <authorList>
            <consortium name="Lawrence Berkeley National Laboratory"/>
            <person name="Harder C.B."/>
            <person name="Miyauchi S."/>
            <person name="Viragh M."/>
            <person name="Kuo A."/>
            <person name="Thoen E."/>
            <person name="Andreopoulos B."/>
            <person name="Lu D."/>
            <person name="Skrede I."/>
            <person name="Drula E."/>
            <person name="Henrissat B."/>
            <person name="Morin E."/>
            <person name="Kohler A."/>
            <person name="Barry K."/>
            <person name="LaButti K."/>
            <person name="Morin E."/>
            <person name="Salamov A."/>
            <person name="Lipzen A."/>
            <person name="Mereny Z."/>
            <person name="Hegedus B."/>
            <person name="Baldrian P."/>
            <person name="Stursova M."/>
            <person name="Weitz H."/>
            <person name="Taylor A."/>
            <person name="Grigoriev I.V."/>
            <person name="Nagy L.G."/>
            <person name="Martin F."/>
            <person name="Kauserud H."/>
        </authorList>
    </citation>
    <scope>NUCLEOTIDE SEQUENCE</scope>
    <source>
        <strain evidence="2">CBHHK067</strain>
    </source>
</reference>
<dbReference type="PANTHER" id="PTHR40465:SF1">
    <property type="entry name" value="DUF6534 DOMAIN-CONTAINING PROTEIN"/>
    <property type="match status" value="1"/>
</dbReference>
<comment type="caution">
    <text evidence="2">The sequence shown here is derived from an EMBL/GenBank/DDBJ whole genome shotgun (WGS) entry which is preliminary data.</text>
</comment>
<keyword evidence="3" id="KW-1185">Reference proteome</keyword>